<dbReference type="InterPro" id="IPR036144">
    <property type="entry name" value="RibA-like_sf"/>
</dbReference>
<evidence type="ECO:0000313" key="5">
    <source>
        <dbReference type="EMBL" id="XBM45226.1"/>
    </source>
</evidence>
<dbReference type="SUPFAM" id="SSF142695">
    <property type="entry name" value="RibA-like"/>
    <property type="match status" value="1"/>
</dbReference>
<reference evidence="5" key="1">
    <citation type="submission" date="2024-05" db="EMBL/GenBank/DDBJ databases">
        <authorList>
            <person name="Lee M.W."/>
            <person name="Lee J.K."/>
            <person name="Kim J.M."/>
            <person name="Choi D.G."/>
            <person name="Baek J.H."/>
            <person name="Bayburt H."/>
            <person name="Jung J.J."/>
            <person name="Han D.M."/>
            <person name="Jeon C.O."/>
        </authorList>
    </citation>
    <scope>NUCLEOTIDE SEQUENCE</scope>
    <source>
        <strain evidence="5">JCM 1131</strain>
    </source>
</reference>
<comment type="pathway">
    <text evidence="1">Cofactor biosynthesis; riboflavin biosynthesis.</text>
</comment>
<accession>A0AAU7G5G1</accession>
<dbReference type="Gene3D" id="3.40.50.10990">
    <property type="entry name" value="GTP cyclohydrolase II"/>
    <property type="match status" value="1"/>
</dbReference>
<keyword evidence="2" id="KW-0686">Riboflavin biosynthesis</keyword>
<evidence type="ECO:0000256" key="3">
    <source>
        <dbReference type="ARBA" id="ARBA00022723"/>
    </source>
</evidence>
<proteinExistence type="predicted"/>
<dbReference type="GO" id="GO:0005829">
    <property type="term" value="C:cytosol"/>
    <property type="evidence" value="ECO:0007669"/>
    <property type="project" value="TreeGrafter"/>
</dbReference>
<feature type="domain" description="GTP cyclohydrolase II" evidence="4">
    <location>
        <begin position="4"/>
        <end position="62"/>
    </location>
</feature>
<dbReference type="AlphaFoldDB" id="A0AAU7G5G1"/>
<dbReference type="GeneID" id="29639204"/>
<dbReference type="PANTHER" id="PTHR21327">
    <property type="entry name" value="GTP CYCLOHYDROLASE II-RELATED"/>
    <property type="match status" value="1"/>
</dbReference>
<evidence type="ECO:0000259" key="4">
    <source>
        <dbReference type="Pfam" id="PF00925"/>
    </source>
</evidence>
<dbReference type="InterPro" id="IPR032677">
    <property type="entry name" value="GTP_cyclohydro_II"/>
</dbReference>
<evidence type="ECO:0000256" key="1">
    <source>
        <dbReference type="ARBA" id="ARBA00005104"/>
    </source>
</evidence>
<name>A0AAU7G5G1_9LACO</name>
<dbReference type="EMBL" id="CP157383">
    <property type="protein sequence ID" value="XBM45226.1"/>
    <property type="molecule type" value="Genomic_DNA"/>
</dbReference>
<organism evidence="5">
    <name type="scientific">Lactobacillus sp. JCM 1131</name>
    <dbReference type="NCBI Taxonomy" id="3153753"/>
    <lineage>
        <taxon>Bacteria</taxon>
        <taxon>Bacillati</taxon>
        <taxon>Bacillota</taxon>
        <taxon>Bacilli</taxon>
        <taxon>Lactobacillales</taxon>
        <taxon>Lactobacillaceae</taxon>
        <taxon>Lactobacillus</taxon>
    </lineage>
</organism>
<dbReference type="GO" id="GO:0009231">
    <property type="term" value="P:riboflavin biosynthetic process"/>
    <property type="evidence" value="ECO:0007669"/>
    <property type="project" value="UniProtKB-KW"/>
</dbReference>
<keyword evidence="3" id="KW-0479">Metal-binding</keyword>
<protein>
    <submittedName>
        <fullName evidence="5">Riboflavin biosynthesis protein RibA</fullName>
    </submittedName>
</protein>
<sequence>MEKDQYYMNLALQEAKKGRFQTLVGAVIFKELKIKEINLLTNNPDKIDQLNDYGIKINKRIPLEIAPNDVDRFYLQTKKKRFHHLLELKEAE</sequence>
<dbReference type="Pfam" id="PF00925">
    <property type="entry name" value="GTP_cyclohydro2"/>
    <property type="match status" value="1"/>
</dbReference>
<evidence type="ECO:0000256" key="2">
    <source>
        <dbReference type="ARBA" id="ARBA00022619"/>
    </source>
</evidence>
<dbReference type="GO" id="GO:0003935">
    <property type="term" value="F:GTP cyclohydrolase II activity"/>
    <property type="evidence" value="ECO:0007669"/>
    <property type="project" value="TreeGrafter"/>
</dbReference>
<dbReference type="GO" id="GO:0046872">
    <property type="term" value="F:metal ion binding"/>
    <property type="evidence" value="ECO:0007669"/>
    <property type="project" value="UniProtKB-KW"/>
</dbReference>
<dbReference type="RefSeq" id="WP_003647324.1">
    <property type="nucleotide sequence ID" value="NZ_CP157383.1"/>
</dbReference>
<gene>
    <name evidence="5" type="ORF">ABG084_07195</name>
</gene>
<dbReference type="PANTHER" id="PTHR21327:SF18">
    <property type="entry name" value="3,4-DIHYDROXY-2-BUTANONE 4-PHOSPHATE SYNTHASE"/>
    <property type="match status" value="1"/>
</dbReference>